<dbReference type="PANTHER" id="PTHR36056:SF1">
    <property type="entry name" value="PROTEIN, PUTATIVE-RELATED"/>
    <property type="match status" value="1"/>
</dbReference>
<organism evidence="1 2">
    <name type="scientific">Hibiscus sabdariffa</name>
    <name type="common">roselle</name>
    <dbReference type="NCBI Taxonomy" id="183260"/>
    <lineage>
        <taxon>Eukaryota</taxon>
        <taxon>Viridiplantae</taxon>
        <taxon>Streptophyta</taxon>
        <taxon>Embryophyta</taxon>
        <taxon>Tracheophyta</taxon>
        <taxon>Spermatophyta</taxon>
        <taxon>Magnoliopsida</taxon>
        <taxon>eudicotyledons</taxon>
        <taxon>Gunneridae</taxon>
        <taxon>Pentapetalae</taxon>
        <taxon>rosids</taxon>
        <taxon>malvids</taxon>
        <taxon>Malvales</taxon>
        <taxon>Malvaceae</taxon>
        <taxon>Malvoideae</taxon>
        <taxon>Hibiscus</taxon>
    </lineage>
</organism>
<comment type="caution">
    <text evidence="1">The sequence shown here is derived from an EMBL/GenBank/DDBJ whole genome shotgun (WGS) entry which is preliminary data.</text>
</comment>
<proteinExistence type="predicted"/>
<accession>A0ABR2RSE8</accession>
<protein>
    <submittedName>
        <fullName evidence="1">Uncharacterized protein</fullName>
    </submittedName>
</protein>
<evidence type="ECO:0000313" key="2">
    <source>
        <dbReference type="Proteomes" id="UP001396334"/>
    </source>
</evidence>
<dbReference type="PANTHER" id="PTHR36056">
    <property type="entry name" value="PROTEIN, PUTATIVE-RELATED"/>
    <property type="match status" value="1"/>
</dbReference>
<reference evidence="1 2" key="1">
    <citation type="journal article" date="2024" name="G3 (Bethesda)">
        <title>Genome assembly of Hibiscus sabdariffa L. provides insights into metabolisms of medicinal natural products.</title>
        <authorList>
            <person name="Kim T."/>
        </authorList>
    </citation>
    <scope>NUCLEOTIDE SEQUENCE [LARGE SCALE GENOMIC DNA]</scope>
    <source>
        <strain evidence="1">TK-2024</strain>
        <tissue evidence="1">Old leaves</tissue>
    </source>
</reference>
<sequence>MGLSSSQISLETLGRGHEFYNSEYRSFKCEFRHGQSHSKSFQSHPPPPHKGTDIFMEAGSLAEKYVVSHGLLPPSVLPVKWRNGWLKKQLGDY</sequence>
<evidence type="ECO:0000313" key="1">
    <source>
        <dbReference type="EMBL" id="KAK9015826.1"/>
    </source>
</evidence>
<keyword evidence="2" id="KW-1185">Reference proteome</keyword>
<dbReference type="EMBL" id="JBBPBN010000021">
    <property type="protein sequence ID" value="KAK9015826.1"/>
    <property type="molecule type" value="Genomic_DNA"/>
</dbReference>
<dbReference type="InterPro" id="IPR040276">
    <property type="entry name" value="At4g26450-like"/>
</dbReference>
<dbReference type="Proteomes" id="UP001396334">
    <property type="component" value="Unassembled WGS sequence"/>
</dbReference>
<gene>
    <name evidence="1" type="ORF">V6N11_006919</name>
</gene>
<name>A0ABR2RSE8_9ROSI</name>